<comment type="subcellular location">
    <subcellularLocation>
        <location evidence="1">Cell membrane</location>
        <topology evidence="1">Multi-pass membrane protein</topology>
    </subcellularLocation>
</comment>
<comment type="caution">
    <text evidence="9">The sequence shown here is derived from an EMBL/GenBank/DDBJ whole genome shotgun (WGS) entry which is preliminary data.</text>
</comment>
<gene>
    <name evidence="9" type="ORF">ATO8_14327</name>
</gene>
<keyword evidence="3" id="KW-1003">Cell membrane</keyword>
<evidence type="ECO:0000256" key="5">
    <source>
        <dbReference type="ARBA" id="ARBA00022989"/>
    </source>
</evidence>
<dbReference type="InterPro" id="IPR007353">
    <property type="entry name" value="DUF421"/>
</dbReference>
<dbReference type="PATRIC" id="fig|1317118.6.peg.2945"/>
<dbReference type="PANTHER" id="PTHR34582:SF6">
    <property type="entry name" value="UPF0702 TRANSMEMBRANE PROTEIN YCAP"/>
    <property type="match status" value="1"/>
</dbReference>
<evidence type="ECO:0000256" key="2">
    <source>
        <dbReference type="ARBA" id="ARBA00006448"/>
    </source>
</evidence>
<organism evidence="9 10">
    <name type="scientific">Roseivivax marinus</name>
    <dbReference type="NCBI Taxonomy" id="1379903"/>
    <lineage>
        <taxon>Bacteria</taxon>
        <taxon>Pseudomonadati</taxon>
        <taxon>Pseudomonadota</taxon>
        <taxon>Alphaproteobacteria</taxon>
        <taxon>Rhodobacterales</taxon>
        <taxon>Roseobacteraceae</taxon>
        <taxon>Roseivivax</taxon>
    </lineage>
</organism>
<feature type="transmembrane region" description="Helical" evidence="7">
    <location>
        <begin position="69"/>
        <end position="91"/>
    </location>
</feature>
<evidence type="ECO:0000256" key="3">
    <source>
        <dbReference type="ARBA" id="ARBA00022475"/>
    </source>
</evidence>
<keyword evidence="10" id="KW-1185">Reference proteome</keyword>
<sequence>MDWSEMFFQSWSGIIRTLIVGTMAYAFLVFSLRLSGNRTLAKLNAFDLVITVAFGSTLASILLSESVALAEGITALVLLIALQWAVATASVRSSWFARAVRSEPTLLARRGEALPGAMRRARVTREELDTVVRTEGWRSLADVDAVVLESDGSFSVVSDGHRQMAPLARERTEG</sequence>
<dbReference type="Pfam" id="PF04239">
    <property type="entry name" value="DUF421"/>
    <property type="match status" value="1"/>
</dbReference>
<keyword evidence="5 7" id="KW-1133">Transmembrane helix</keyword>
<dbReference type="Proteomes" id="UP000019063">
    <property type="component" value="Unassembled WGS sequence"/>
</dbReference>
<evidence type="ECO:0000313" key="10">
    <source>
        <dbReference type="Proteomes" id="UP000019063"/>
    </source>
</evidence>
<evidence type="ECO:0000256" key="1">
    <source>
        <dbReference type="ARBA" id="ARBA00004651"/>
    </source>
</evidence>
<feature type="transmembrane region" description="Helical" evidence="7">
    <location>
        <begin position="13"/>
        <end position="32"/>
    </location>
</feature>
<evidence type="ECO:0000256" key="7">
    <source>
        <dbReference type="SAM" id="Phobius"/>
    </source>
</evidence>
<feature type="domain" description="YetF C-terminal" evidence="8">
    <location>
        <begin position="92"/>
        <end position="161"/>
    </location>
</feature>
<proteinExistence type="inferred from homology"/>
<evidence type="ECO:0000259" key="8">
    <source>
        <dbReference type="Pfam" id="PF04239"/>
    </source>
</evidence>
<evidence type="ECO:0000256" key="6">
    <source>
        <dbReference type="ARBA" id="ARBA00023136"/>
    </source>
</evidence>
<feature type="transmembrane region" description="Helical" evidence="7">
    <location>
        <begin position="44"/>
        <end position="63"/>
    </location>
</feature>
<dbReference type="STRING" id="1379903.ATO8_14327"/>
<dbReference type="AlphaFoldDB" id="W4HIN5"/>
<evidence type="ECO:0000256" key="4">
    <source>
        <dbReference type="ARBA" id="ARBA00022692"/>
    </source>
</evidence>
<dbReference type="PANTHER" id="PTHR34582">
    <property type="entry name" value="UPF0702 TRANSMEMBRANE PROTEIN YCAP"/>
    <property type="match status" value="1"/>
</dbReference>
<protein>
    <recommendedName>
        <fullName evidence="8">YetF C-terminal domain-containing protein</fullName>
    </recommendedName>
</protein>
<dbReference type="Gene3D" id="3.30.240.20">
    <property type="entry name" value="bsu07140 like domains"/>
    <property type="match status" value="1"/>
</dbReference>
<dbReference type="EMBL" id="AQQW01000009">
    <property type="protein sequence ID" value="ETW11850.1"/>
    <property type="molecule type" value="Genomic_DNA"/>
</dbReference>
<dbReference type="eggNOG" id="COG2323">
    <property type="taxonomic scope" value="Bacteria"/>
</dbReference>
<accession>W4HIN5</accession>
<keyword evidence="6 7" id="KW-0472">Membrane</keyword>
<dbReference type="RefSeq" id="WP_043845377.1">
    <property type="nucleotide sequence ID" value="NZ_AQQW01000009.1"/>
</dbReference>
<dbReference type="GO" id="GO:0005886">
    <property type="term" value="C:plasma membrane"/>
    <property type="evidence" value="ECO:0007669"/>
    <property type="project" value="UniProtKB-SubCell"/>
</dbReference>
<dbReference type="InterPro" id="IPR023090">
    <property type="entry name" value="UPF0702_alpha/beta_dom_sf"/>
</dbReference>
<keyword evidence="4 7" id="KW-0812">Transmembrane</keyword>
<evidence type="ECO:0000313" key="9">
    <source>
        <dbReference type="EMBL" id="ETW11850.1"/>
    </source>
</evidence>
<comment type="similarity">
    <text evidence="2">Belongs to the UPF0702 family.</text>
</comment>
<reference evidence="9 10" key="1">
    <citation type="journal article" date="2014" name="Antonie Van Leeuwenhoek">
        <title>Roseivivax atlanticus sp. nov., isolated from surface seawater of the Atlantic Ocean.</title>
        <authorList>
            <person name="Li G."/>
            <person name="Lai Q."/>
            <person name="Liu X."/>
            <person name="Sun F."/>
            <person name="Shao Z."/>
        </authorList>
    </citation>
    <scope>NUCLEOTIDE SEQUENCE [LARGE SCALE GENOMIC DNA]</scope>
    <source>
        <strain evidence="9 10">22II-s10s</strain>
    </source>
</reference>
<name>W4HIN5_9RHOB</name>